<dbReference type="Gene3D" id="3.90.76.10">
    <property type="entry name" value="Dipeptide-binding Protein, Domain 1"/>
    <property type="match status" value="1"/>
</dbReference>
<dbReference type="PROSITE" id="PS51257">
    <property type="entry name" value="PROKAR_LIPOPROTEIN"/>
    <property type="match status" value="1"/>
</dbReference>
<reference evidence="6" key="1">
    <citation type="submission" date="2019-09" db="EMBL/GenBank/DDBJ databases">
        <title>Characterisation of the sponge microbiome using genome-centric metagenomics.</title>
        <authorList>
            <person name="Engelberts J.P."/>
            <person name="Robbins S.J."/>
            <person name="De Goeij J.M."/>
            <person name="Aranda M."/>
            <person name="Bell S.C."/>
            <person name="Webster N.S."/>
        </authorList>
    </citation>
    <scope>NUCLEOTIDE SEQUENCE</scope>
    <source>
        <strain evidence="6">SB0664_bin_27</strain>
    </source>
</reference>
<dbReference type="Gene3D" id="3.40.190.10">
    <property type="entry name" value="Periplasmic binding protein-like II"/>
    <property type="match status" value="1"/>
</dbReference>
<sequence>MTQTKGRYLVCMIVAFAVLLGACQPVATPASDGEMPAEKKTLVYAAIREWRSLEAFQAYDEVQAPGLRNVIEVLLDRDPVTNELIPELATSFEPIDELTWRFTIREGVTFHDGSPLNAEAAAYAINHQWSEENAFPVRGFMGPQITAEAVDEYTVHVMTASPDPILPNRMHIQGVSSMRQLLEEPDQYPLVPIGTGPYKFKEFRAGDALILEANHDWWGLDPAQGARGAINFDELVFLYRAEDAVRLAQVKTGEAHIAQWISAESCREAEATDGIGCRSQVSVETLWMRMDLEPPREGTAFGDQRIRLAFQLAVDYDTILDTILGGQATIARQMVGPSATGYNENLEPYGYDPERAKQLLDEAAADGVPVYETEFVNASLSGWFARSEELHQAVNGYLQELGLNVLLEVSELDPFLEKVGVRPPPGRGRYFYVGPHGNELYDFALSLGGHLSCGSPFAAGCFPELDELAAAAGPLTGAERDQALQDIAQLVHDEVYAGAVAHLDLSYAVSDCLSWDVPLGHRALAKDMENTCD</sequence>
<dbReference type="Gene3D" id="3.10.105.10">
    <property type="entry name" value="Dipeptide-binding Protein, Domain 3"/>
    <property type="match status" value="1"/>
</dbReference>
<keyword evidence="2" id="KW-0813">Transport</keyword>
<evidence type="ECO:0000259" key="5">
    <source>
        <dbReference type="Pfam" id="PF00496"/>
    </source>
</evidence>
<dbReference type="AlphaFoldDB" id="A0A6B0YWI8"/>
<dbReference type="GO" id="GO:0015833">
    <property type="term" value="P:peptide transport"/>
    <property type="evidence" value="ECO:0007669"/>
    <property type="project" value="TreeGrafter"/>
</dbReference>
<dbReference type="SUPFAM" id="SSF53850">
    <property type="entry name" value="Periplasmic binding protein-like II"/>
    <property type="match status" value="1"/>
</dbReference>
<keyword evidence="3 4" id="KW-0732">Signal</keyword>
<dbReference type="InterPro" id="IPR039424">
    <property type="entry name" value="SBP_5"/>
</dbReference>
<protein>
    <recommendedName>
        <fullName evidence="5">Solute-binding protein family 5 domain-containing protein</fullName>
    </recommendedName>
</protein>
<organism evidence="6">
    <name type="scientific">Caldilineaceae bacterium SB0664_bin_27</name>
    <dbReference type="NCBI Taxonomy" id="2605260"/>
    <lineage>
        <taxon>Bacteria</taxon>
        <taxon>Bacillati</taxon>
        <taxon>Chloroflexota</taxon>
        <taxon>Caldilineae</taxon>
        <taxon>Caldilineales</taxon>
        <taxon>Caldilineaceae</taxon>
    </lineage>
</organism>
<dbReference type="PANTHER" id="PTHR30290:SF9">
    <property type="entry name" value="OLIGOPEPTIDE-BINDING PROTEIN APPA"/>
    <property type="match status" value="1"/>
</dbReference>
<evidence type="ECO:0000256" key="3">
    <source>
        <dbReference type="ARBA" id="ARBA00022729"/>
    </source>
</evidence>
<evidence type="ECO:0000256" key="2">
    <source>
        <dbReference type="ARBA" id="ARBA00022448"/>
    </source>
</evidence>
<gene>
    <name evidence="6" type="ORF">F4Y42_16325</name>
</gene>
<evidence type="ECO:0000313" key="6">
    <source>
        <dbReference type="EMBL" id="MXY95007.1"/>
    </source>
</evidence>
<feature type="signal peptide" evidence="4">
    <location>
        <begin position="1"/>
        <end position="27"/>
    </location>
</feature>
<accession>A0A6B0YWI8</accession>
<dbReference type="EMBL" id="VXRG01000131">
    <property type="protein sequence ID" value="MXY95007.1"/>
    <property type="molecule type" value="Genomic_DNA"/>
</dbReference>
<evidence type="ECO:0000256" key="4">
    <source>
        <dbReference type="SAM" id="SignalP"/>
    </source>
</evidence>
<dbReference type="GO" id="GO:1904680">
    <property type="term" value="F:peptide transmembrane transporter activity"/>
    <property type="evidence" value="ECO:0007669"/>
    <property type="project" value="TreeGrafter"/>
</dbReference>
<evidence type="ECO:0000256" key="1">
    <source>
        <dbReference type="ARBA" id="ARBA00005695"/>
    </source>
</evidence>
<feature type="chain" id="PRO_5025467950" description="Solute-binding protein family 5 domain-containing protein" evidence="4">
    <location>
        <begin position="28"/>
        <end position="533"/>
    </location>
</feature>
<comment type="similarity">
    <text evidence="1">Belongs to the bacterial solute-binding protein 5 family.</text>
</comment>
<dbReference type="Pfam" id="PF00496">
    <property type="entry name" value="SBP_bac_5"/>
    <property type="match status" value="1"/>
</dbReference>
<dbReference type="InterPro" id="IPR000914">
    <property type="entry name" value="SBP_5_dom"/>
</dbReference>
<name>A0A6B0YWI8_9CHLR</name>
<dbReference type="PANTHER" id="PTHR30290">
    <property type="entry name" value="PERIPLASMIC BINDING COMPONENT OF ABC TRANSPORTER"/>
    <property type="match status" value="1"/>
</dbReference>
<feature type="domain" description="Solute-binding protein family 5" evidence="5">
    <location>
        <begin position="83"/>
        <end position="411"/>
    </location>
</feature>
<comment type="caution">
    <text evidence="6">The sequence shown here is derived from an EMBL/GenBank/DDBJ whole genome shotgun (WGS) entry which is preliminary data.</text>
</comment>
<proteinExistence type="inferred from homology"/>